<reference evidence="1 2" key="1">
    <citation type="submission" date="2016-10" db="EMBL/GenBank/DDBJ databases">
        <authorList>
            <person name="de Groot N.N."/>
        </authorList>
    </citation>
    <scope>NUCLEOTIDE SEQUENCE [LARGE SCALE GENOMIC DNA]</scope>
    <source>
        <strain evidence="1 2">R5</strain>
    </source>
</reference>
<protein>
    <submittedName>
        <fullName evidence="1">Uncharacterized protein</fullName>
    </submittedName>
</protein>
<organism evidence="1 2">
    <name type="scientific">Bradyrhizobium brasilense</name>
    <dbReference type="NCBI Taxonomy" id="1419277"/>
    <lineage>
        <taxon>Bacteria</taxon>
        <taxon>Pseudomonadati</taxon>
        <taxon>Pseudomonadota</taxon>
        <taxon>Alphaproteobacteria</taxon>
        <taxon>Hyphomicrobiales</taxon>
        <taxon>Nitrobacteraceae</taxon>
        <taxon>Bradyrhizobium</taxon>
    </lineage>
</organism>
<dbReference type="Proteomes" id="UP000199245">
    <property type="component" value="Unassembled WGS sequence"/>
</dbReference>
<gene>
    <name evidence="1" type="ORF">SAMN05216337_1002352</name>
</gene>
<accession>A0A1G6L7I2</accession>
<evidence type="ECO:0000313" key="1">
    <source>
        <dbReference type="EMBL" id="SDC39083.1"/>
    </source>
</evidence>
<name>A0A1G6L7I2_9BRAD</name>
<sequence>MLRCFSVVLKNTSSERLRLSEVYIGQPENSEFAIRWHVPIMILGGSSHSGPPWEFHRRYNINETLDPGEEYDFEFGIPSGFGISASRQPPVTISIDFITLGLQERRITQDIKRNIAF</sequence>
<proteinExistence type="predicted"/>
<dbReference type="EMBL" id="FMZW01000002">
    <property type="protein sequence ID" value="SDC39083.1"/>
    <property type="molecule type" value="Genomic_DNA"/>
</dbReference>
<dbReference type="AlphaFoldDB" id="A0A1G6L7I2"/>
<evidence type="ECO:0000313" key="2">
    <source>
        <dbReference type="Proteomes" id="UP000199245"/>
    </source>
</evidence>